<protein>
    <submittedName>
        <fullName evidence="2">Phosphoadenosine phosphosulfate reductase</fullName>
        <ecNumber evidence="2">1.8.4.8</ecNumber>
    </submittedName>
</protein>
<accession>A0ABS4U9Y8</accession>
<feature type="domain" description="Phosphoadenosine phosphosulphate reductase" evidence="1">
    <location>
        <begin position="51"/>
        <end position="202"/>
    </location>
</feature>
<dbReference type="Gene3D" id="3.40.50.620">
    <property type="entry name" value="HUPs"/>
    <property type="match status" value="1"/>
</dbReference>
<dbReference type="Pfam" id="PF01507">
    <property type="entry name" value="PAPS_reduct"/>
    <property type="match status" value="1"/>
</dbReference>
<comment type="caution">
    <text evidence="2">The sequence shown here is derived from an EMBL/GenBank/DDBJ whole genome shotgun (WGS) entry which is preliminary data.</text>
</comment>
<keyword evidence="3" id="KW-1185">Reference proteome</keyword>
<dbReference type="InterPro" id="IPR002500">
    <property type="entry name" value="PAPS_reduct_dom"/>
</dbReference>
<keyword evidence="2" id="KW-0560">Oxidoreductase</keyword>
<organism evidence="2 3">
    <name type="scientific">Corynebacterium freneyi</name>
    <dbReference type="NCBI Taxonomy" id="134034"/>
    <lineage>
        <taxon>Bacteria</taxon>
        <taxon>Bacillati</taxon>
        <taxon>Actinomycetota</taxon>
        <taxon>Actinomycetes</taxon>
        <taxon>Mycobacteriales</taxon>
        <taxon>Corynebacteriaceae</taxon>
        <taxon>Corynebacterium</taxon>
    </lineage>
</organism>
<dbReference type="EMBL" id="JAGINY010000001">
    <property type="protein sequence ID" value="MBP2333321.1"/>
    <property type="molecule type" value="Genomic_DNA"/>
</dbReference>
<dbReference type="SUPFAM" id="SSF52402">
    <property type="entry name" value="Adenine nucleotide alpha hydrolases-like"/>
    <property type="match status" value="1"/>
</dbReference>
<evidence type="ECO:0000313" key="3">
    <source>
        <dbReference type="Proteomes" id="UP001519305"/>
    </source>
</evidence>
<evidence type="ECO:0000259" key="1">
    <source>
        <dbReference type="Pfam" id="PF01507"/>
    </source>
</evidence>
<gene>
    <name evidence="2" type="ORF">JOF33_002020</name>
</gene>
<proteinExistence type="predicted"/>
<dbReference type="EC" id="1.8.4.8" evidence="2"/>
<dbReference type="RefSeq" id="WP_209653969.1">
    <property type="nucleotide sequence ID" value="NZ_CP047357.1"/>
</dbReference>
<dbReference type="GO" id="GO:0004604">
    <property type="term" value="F:phosphoadenylyl-sulfate reductase (thioredoxin) activity"/>
    <property type="evidence" value="ECO:0007669"/>
    <property type="project" value="UniProtKB-EC"/>
</dbReference>
<name>A0ABS4U9Y8_9CORY</name>
<reference evidence="2 3" key="1">
    <citation type="submission" date="2021-03" db="EMBL/GenBank/DDBJ databases">
        <title>Sequencing the genomes of 1000 actinobacteria strains.</title>
        <authorList>
            <person name="Klenk H.-P."/>
        </authorList>
    </citation>
    <scope>NUCLEOTIDE SEQUENCE [LARGE SCALE GENOMIC DNA]</scope>
    <source>
        <strain evidence="2 3">DSM 44506</strain>
    </source>
</reference>
<dbReference type="Proteomes" id="UP001519305">
    <property type="component" value="Unassembled WGS sequence"/>
</dbReference>
<dbReference type="InterPro" id="IPR014729">
    <property type="entry name" value="Rossmann-like_a/b/a_fold"/>
</dbReference>
<evidence type="ECO:0000313" key="2">
    <source>
        <dbReference type="EMBL" id="MBP2333321.1"/>
    </source>
</evidence>
<sequence>MLLDSPRLKRGDREHWAMLERYDHRLGVGLDAKEEMALGRIQEWWEAGGGVCSVSWGKDSTVVAHLVGMSGLPIPIVWVRSDPFEMPECEDVRDSLLGLHPHLAYEERIAVLRSPKRGMPGYEAHQANPDRRHQDVLGELIRERYVSGVRAEESAMRRASARWHGAVSKRTCRPILDWSGADVFAYMASRGLPVHPAYAMSYAGRLDRRWLRVHPLCSHHEESGVHGRDMSSWEDDYYGDAIDDALRRASS</sequence>